<dbReference type="Gene3D" id="3.80.30.30">
    <property type="match status" value="1"/>
</dbReference>
<dbReference type="InterPro" id="IPR058240">
    <property type="entry name" value="rSAM_sf"/>
</dbReference>
<name>A0ABV7GYQ0_9BURK</name>
<keyword evidence="2" id="KW-0408">Iron</keyword>
<feature type="domain" description="Radical SAM core" evidence="4">
    <location>
        <begin position="96"/>
        <end position="269"/>
    </location>
</feature>
<dbReference type="SFLD" id="SFLDG01084">
    <property type="entry name" value="Uncharacterised_Radical_SAM_Su"/>
    <property type="match status" value="1"/>
</dbReference>
<proteinExistence type="predicted"/>
<accession>A0ABV7GYQ0</accession>
<evidence type="ECO:0000256" key="1">
    <source>
        <dbReference type="ARBA" id="ARBA00022723"/>
    </source>
</evidence>
<dbReference type="Proteomes" id="UP001595556">
    <property type="component" value="Unassembled WGS sequence"/>
</dbReference>
<dbReference type="Pfam" id="PF04055">
    <property type="entry name" value="Radical_SAM"/>
    <property type="match status" value="1"/>
</dbReference>
<sequence>MPALLTREAEPDALAPPPVATPVRLFRGRGAVGNVQGRFERDVREAVDDGWAPLRSGIDTDEDDEPAALQTQVTAEHVRSIISRNDSPDVYFDYSINPYRGCEHGCVYCYARPSYSYLGLSPGLDFETRLYAKVNAAEALRAELQARSYAPKVINIGSVTDPYQPCEKQWGITRAVIEVLNQAHHPFTIISKGGLILRDLSQLAEAAAEQRVAVYITLVTLDGTLARQLEPRAPSPMRRLKVIEALARAGVPVGVSVAPIIPFLNDDFARVLTAAHDAGAQSAFYTVMRLPWEVKDVFVQWLRAHYPDRAERVLNRLRDMRGIPGEAPTHPGAVGASTAGRLNDPNFFTRMKGEGIWAELIRQRFEAQVRRLGMNRQRRQLNMALFNPAALSVQGSLF</sequence>
<gene>
    <name evidence="5" type="ORF">ACFOEN_03940</name>
</gene>
<dbReference type="SUPFAM" id="SSF102114">
    <property type="entry name" value="Radical SAM enzymes"/>
    <property type="match status" value="1"/>
</dbReference>
<organism evidence="5 6">
    <name type="scientific">Piscinibacterium candidicorallinum</name>
    <dbReference type="NCBI Taxonomy" id="1793872"/>
    <lineage>
        <taxon>Bacteria</taxon>
        <taxon>Pseudomonadati</taxon>
        <taxon>Pseudomonadota</taxon>
        <taxon>Betaproteobacteria</taxon>
        <taxon>Burkholderiales</taxon>
        <taxon>Piscinibacterium</taxon>
    </lineage>
</organism>
<dbReference type="PANTHER" id="PTHR43432">
    <property type="entry name" value="SLR0285 PROTEIN"/>
    <property type="match status" value="1"/>
</dbReference>
<dbReference type="SFLD" id="SFLDS00029">
    <property type="entry name" value="Radical_SAM"/>
    <property type="match status" value="1"/>
</dbReference>
<dbReference type="EMBL" id="JBHRTI010000003">
    <property type="protein sequence ID" value="MFC3146789.1"/>
    <property type="molecule type" value="Genomic_DNA"/>
</dbReference>
<protein>
    <submittedName>
        <fullName evidence="5">PA0069 family radical SAM protein</fullName>
    </submittedName>
</protein>
<keyword evidence="3" id="KW-0411">Iron-sulfur</keyword>
<dbReference type="PANTHER" id="PTHR43432:SF3">
    <property type="entry name" value="SLR0285 PROTEIN"/>
    <property type="match status" value="1"/>
</dbReference>
<keyword evidence="6" id="KW-1185">Reference proteome</keyword>
<dbReference type="RefSeq" id="WP_377301287.1">
    <property type="nucleotide sequence ID" value="NZ_CP180191.1"/>
</dbReference>
<dbReference type="NCBIfam" id="NF033668">
    <property type="entry name" value="rSAM_PA0069"/>
    <property type="match status" value="1"/>
</dbReference>
<evidence type="ECO:0000259" key="4">
    <source>
        <dbReference type="Pfam" id="PF04055"/>
    </source>
</evidence>
<dbReference type="CDD" id="cd01335">
    <property type="entry name" value="Radical_SAM"/>
    <property type="match status" value="1"/>
</dbReference>
<comment type="caution">
    <text evidence="5">The sequence shown here is derived from an EMBL/GenBank/DDBJ whole genome shotgun (WGS) entry which is preliminary data.</text>
</comment>
<dbReference type="InterPro" id="IPR040086">
    <property type="entry name" value="MJ0683-like"/>
</dbReference>
<evidence type="ECO:0000313" key="5">
    <source>
        <dbReference type="EMBL" id="MFC3146789.1"/>
    </source>
</evidence>
<keyword evidence="1" id="KW-0479">Metal-binding</keyword>
<dbReference type="InterPro" id="IPR007197">
    <property type="entry name" value="rSAM"/>
</dbReference>
<reference evidence="6" key="1">
    <citation type="journal article" date="2019" name="Int. J. Syst. Evol. Microbiol.">
        <title>The Global Catalogue of Microorganisms (GCM) 10K type strain sequencing project: providing services to taxonomists for standard genome sequencing and annotation.</title>
        <authorList>
            <consortium name="The Broad Institute Genomics Platform"/>
            <consortium name="The Broad Institute Genome Sequencing Center for Infectious Disease"/>
            <person name="Wu L."/>
            <person name="Ma J."/>
        </authorList>
    </citation>
    <scope>NUCLEOTIDE SEQUENCE [LARGE SCALE GENOMIC DNA]</scope>
    <source>
        <strain evidence="6">KCTC 52168</strain>
    </source>
</reference>
<evidence type="ECO:0000256" key="3">
    <source>
        <dbReference type="ARBA" id="ARBA00023014"/>
    </source>
</evidence>
<evidence type="ECO:0000256" key="2">
    <source>
        <dbReference type="ARBA" id="ARBA00023004"/>
    </source>
</evidence>
<evidence type="ECO:0000313" key="6">
    <source>
        <dbReference type="Proteomes" id="UP001595556"/>
    </source>
</evidence>